<evidence type="ECO:0000256" key="2">
    <source>
        <dbReference type="ARBA" id="ARBA00007375"/>
    </source>
</evidence>
<comment type="similarity">
    <text evidence="2">Belongs to the TMEM86 family.</text>
</comment>
<reference evidence="7" key="1">
    <citation type="journal article" date="2015" name="Proc. Natl. Acad. Sci. U.S.A.">
        <title>Networks of energetic and metabolic interactions define dynamics in microbial communities.</title>
        <authorList>
            <person name="Embree M."/>
            <person name="Liu J.K."/>
            <person name="Al-Bassam M.M."/>
            <person name="Zengler K."/>
        </authorList>
    </citation>
    <scope>NUCLEOTIDE SEQUENCE</scope>
</reference>
<proteinExistence type="inferred from homology"/>
<evidence type="ECO:0000256" key="6">
    <source>
        <dbReference type="SAM" id="Phobius"/>
    </source>
</evidence>
<sequence>MDKPGSFMLYAYALLSTINVWAASKRKWIPFSVSKSFLMLALMGVYSLNSSSVSILVLSALFFAWLGDLLLLTANKRMGQRTRSALYQRSYSFVTGGIAFFICHFCYILTFCQMFESSIVWPYRIIIIVVYLYIGIWFYKSFIQDMSGLNKLIKFGIAAYVFVILLMSYSSIWITTPHNSSSFLPLTGSLFFILSDYLLAIGYKTNSDFRYHPWVMACYLIAQFLIIMGLILLGA</sequence>
<dbReference type="GO" id="GO:0016787">
    <property type="term" value="F:hydrolase activity"/>
    <property type="evidence" value="ECO:0007669"/>
    <property type="project" value="TreeGrafter"/>
</dbReference>
<organism evidence="7">
    <name type="scientific">hydrocarbon metagenome</name>
    <dbReference type="NCBI Taxonomy" id="938273"/>
    <lineage>
        <taxon>unclassified sequences</taxon>
        <taxon>metagenomes</taxon>
        <taxon>ecological metagenomes</taxon>
    </lineage>
</organism>
<dbReference type="Pfam" id="PF07947">
    <property type="entry name" value="YhhN"/>
    <property type="match status" value="1"/>
</dbReference>
<keyword evidence="3 6" id="KW-0812">Transmembrane</keyword>
<evidence type="ECO:0000256" key="3">
    <source>
        <dbReference type="ARBA" id="ARBA00022692"/>
    </source>
</evidence>
<dbReference type="PANTHER" id="PTHR31885">
    <property type="entry name" value="GH04784P"/>
    <property type="match status" value="1"/>
</dbReference>
<feature type="transmembrane region" description="Helical" evidence="6">
    <location>
        <begin position="182"/>
        <end position="202"/>
    </location>
</feature>
<feature type="transmembrane region" description="Helical" evidence="6">
    <location>
        <begin position="28"/>
        <end position="47"/>
    </location>
</feature>
<feature type="transmembrane region" description="Helical" evidence="6">
    <location>
        <begin position="214"/>
        <end position="233"/>
    </location>
</feature>
<dbReference type="AlphaFoldDB" id="A0A0W8E6G5"/>
<feature type="transmembrane region" description="Helical" evidence="6">
    <location>
        <begin position="152"/>
        <end position="176"/>
    </location>
</feature>
<keyword evidence="4 6" id="KW-1133">Transmembrane helix</keyword>
<evidence type="ECO:0000256" key="5">
    <source>
        <dbReference type="ARBA" id="ARBA00023136"/>
    </source>
</evidence>
<gene>
    <name evidence="7" type="ORF">ASZ90_018590</name>
</gene>
<protein>
    <submittedName>
        <fullName evidence="7">Putative membrane protein</fullName>
    </submittedName>
</protein>
<evidence type="ECO:0000256" key="4">
    <source>
        <dbReference type="ARBA" id="ARBA00022989"/>
    </source>
</evidence>
<feature type="transmembrane region" description="Helical" evidence="6">
    <location>
        <begin position="6"/>
        <end position="23"/>
    </location>
</feature>
<evidence type="ECO:0000313" key="7">
    <source>
        <dbReference type="EMBL" id="KUG04001.1"/>
    </source>
</evidence>
<dbReference type="PANTHER" id="PTHR31885:SF6">
    <property type="entry name" value="GH04784P"/>
    <property type="match status" value="1"/>
</dbReference>
<feature type="transmembrane region" description="Helical" evidence="6">
    <location>
        <begin position="53"/>
        <end position="72"/>
    </location>
</feature>
<accession>A0A0W8E6G5</accession>
<keyword evidence="5 6" id="KW-0472">Membrane</keyword>
<dbReference type="InterPro" id="IPR012506">
    <property type="entry name" value="TMEM86B-like"/>
</dbReference>
<dbReference type="EMBL" id="LNQE01001862">
    <property type="protein sequence ID" value="KUG04001.1"/>
    <property type="molecule type" value="Genomic_DNA"/>
</dbReference>
<evidence type="ECO:0000256" key="1">
    <source>
        <dbReference type="ARBA" id="ARBA00004141"/>
    </source>
</evidence>
<feature type="transmembrane region" description="Helical" evidence="6">
    <location>
        <begin position="93"/>
        <end position="115"/>
    </location>
</feature>
<comment type="caution">
    <text evidence="7">The sequence shown here is derived from an EMBL/GenBank/DDBJ whole genome shotgun (WGS) entry which is preliminary data.</text>
</comment>
<name>A0A0W8E6G5_9ZZZZ</name>
<comment type="subcellular location">
    <subcellularLocation>
        <location evidence="1">Membrane</location>
        <topology evidence="1">Multi-pass membrane protein</topology>
    </subcellularLocation>
</comment>
<dbReference type="GO" id="GO:0016020">
    <property type="term" value="C:membrane"/>
    <property type="evidence" value="ECO:0007669"/>
    <property type="project" value="UniProtKB-SubCell"/>
</dbReference>
<feature type="transmembrane region" description="Helical" evidence="6">
    <location>
        <begin position="121"/>
        <end position="140"/>
    </location>
</feature>